<organism evidence="1 2">
    <name type="scientific">Pistacia atlantica</name>
    <dbReference type="NCBI Taxonomy" id="434234"/>
    <lineage>
        <taxon>Eukaryota</taxon>
        <taxon>Viridiplantae</taxon>
        <taxon>Streptophyta</taxon>
        <taxon>Embryophyta</taxon>
        <taxon>Tracheophyta</taxon>
        <taxon>Spermatophyta</taxon>
        <taxon>Magnoliopsida</taxon>
        <taxon>eudicotyledons</taxon>
        <taxon>Gunneridae</taxon>
        <taxon>Pentapetalae</taxon>
        <taxon>rosids</taxon>
        <taxon>malvids</taxon>
        <taxon>Sapindales</taxon>
        <taxon>Anacardiaceae</taxon>
        <taxon>Pistacia</taxon>
    </lineage>
</organism>
<protein>
    <submittedName>
        <fullName evidence="1">Uncharacterized protein</fullName>
    </submittedName>
</protein>
<accession>A0ACC1C1M7</accession>
<dbReference type="EMBL" id="CM047898">
    <property type="protein sequence ID" value="KAJ0106151.1"/>
    <property type="molecule type" value="Genomic_DNA"/>
</dbReference>
<proteinExistence type="predicted"/>
<name>A0ACC1C1M7_9ROSI</name>
<sequence>MQDMQETISMTSLTSLFLCTCLQDSSTEKSNFLLRITGYWWIEKFRKLLKKLSRYDIIDIDKETDVHCFPRGIIGLKRYDGKELTIDPSKSSQSMKDFRELLRSSYSLPRATAIKIKDGEKKKPRLLIISRKRTRSFTNAGKIAQMAGRLGYKVIVAEATMNVQKFAELVNSCDVLLGVHGAGLTNIVFLPENAVVIQVVPLATEWLSDFILKSLPWL</sequence>
<evidence type="ECO:0000313" key="2">
    <source>
        <dbReference type="Proteomes" id="UP001164250"/>
    </source>
</evidence>
<evidence type="ECO:0000313" key="1">
    <source>
        <dbReference type="EMBL" id="KAJ0106151.1"/>
    </source>
</evidence>
<dbReference type="Proteomes" id="UP001164250">
    <property type="component" value="Chromosome 2"/>
</dbReference>
<reference evidence="2" key="1">
    <citation type="journal article" date="2023" name="G3 (Bethesda)">
        <title>Genome assembly and association tests identify interacting loci associated with vigor, precocity, and sex in interspecific pistachio rootstocks.</title>
        <authorList>
            <person name="Palmer W."/>
            <person name="Jacygrad E."/>
            <person name="Sagayaradj S."/>
            <person name="Cavanaugh K."/>
            <person name="Han R."/>
            <person name="Bertier L."/>
            <person name="Beede B."/>
            <person name="Kafkas S."/>
            <person name="Golino D."/>
            <person name="Preece J."/>
            <person name="Michelmore R."/>
        </authorList>
    </citation>
    <scope>NUCLEOTIDE SEQUENCE [LARGE SCALE GENOMIC DNA]</scope>
</reference>
<keyword evidence="2" id="KW-1185">Reference proteome</keyword>
<gene>
    <name evidence="1" type="ORF">Patl1_19730</name>
</gene>
<comment type="caution">
    <text evidence="1">The sequence shown here is derived from an EMBL/GenBank/DDBJ whole genome shotgun (WGS) entry which is preliminary data.</text>
</comment>